<dbReference type="Proteomes" id="UP001055167">
    <property type="component" value="Unassembled WGS sequence"/>
</dbReference>
<evidence type="ECO:0000313" key="2">
    <source>
        <dbReference type="Proteomes" id="UP001055167"/>
    </source>
</evidence>
<gene>
    <name evidence="1" type="ORF">OPKNFCMD_4364</name>
</gene>
<protein>
    <submittedName>
        <fullName evidence="1">Uncharacterized protein</fullName>
    </submittedName>
</protein>
<organism evidence="1 2">
    <name type="scientific">Methylobacterium crusticola</name>
    <dbReference type="NCBI Taxonomy" id="1697972"/>
    <lineage>
        <taxon>Bacteria</taxon>
        <taxon>Pseudomonadati</taxon>
        <taxon>Pseudomonadota</taxon>
        <taxon>Alphaproteobacteria</taxon>
        <taxon>Hyphomicrobiales</taxon>
        <taxon>Methylobacteriaceae</taxon>
        <taxon>Methylobacterium</taxon>
    </lineage>
</organism>
<reference evidence="1" key="1">
    <citation type="journal article" date="2021" name="Front. Microbiol.">
        <title>Comprehensive Comparative Genomics and Phenotyping of Methylobacterium Species.</title>
        <authorList>
            <person name="Alessa O."/>
            <person name="Ogura Y."/>
            <person name="Fujitani Y."/>
            <person name="Takami H."/>
            <person name="Hayashi T."/>
            <person name="Sahin N."/>
            <person name="Tani A."/>
        </authorList>
    </citation>
    <scope>NUCLEOTIDE SEQUENCE</scope>
    <source>
        <strain evidence="1">KCTC 52305</strain>
    </source>
</reference>
<name>A0ABQ4R374_9HYPH</name>
<sequence length="242" mass="26122">MADILLIGHSHTQSIVQALQARSAAVGWGVVGMPSGANPVVATGEGYRLDPGVAAGLRRQVGPETLCISTIAGNAHNVLALMATEPPFDFMTPGGAEPVSPRAELVPYASVRLSFRTILDEGDLSMLHATGLAVPEMRYHLESPPPLRDGDLIRSRMDQYFIQTYPEAQVADSWLRLKMWRLHSALFAEACETLGIAFLPAPPEAVDPDGFLRPEFAHETSSTHANVAYGALVADQIERLTR</sequence>
<reference evidence="1" key="2">
    <citation type="submission" date="2021-08" db="EMBL/GenBank/DDBJ databases">
        <authorList>
            <person name="Tani A."/>
            <person name="Ola A."/>
            <person name="Ogura Y."/>
            <person name="Katsura K."/>
            <person name="Hayashi T."/>
        </authorList>
    </citation>
    <scope>NUCLEOTIDE SEQUENCE</scope>
    <source>
        <strain evidence="1">KCTC 52305</strain>
    </source>
</reference>
<accession>A0ABQ4R374</accession>
<keyword evidence="2" id="KW-1185">Reference proteome</keyword>
<dbReference type="EMBL" id="BPQH01000014">
    <property type="protein sequence ID" value="GJD51609.1"/>
    <property type="molecule type" value="Genomic_DNA"/>
</dbReference>
<proteinExistence type="predicted"/>
<comment type="caution">
    <text evidence="1">The sequence shown here is derived from an EMBL/GenBank/DDBJ whole genome shotgun (WGS) entry which is preliminary data.</text>
</comment>
<dbReference type="RefSeq" id="WP_128565064.1">
    <property type="nucleotide sequence ID" value="NZ_BPQH01000014.1"/>
</dbReference>
<evidence type="ECO:0000313" key="1">
    <source>
        <dbReference type="EMBL" id="GJD51609.1"/>
    </source>
</evidence>